<proteinExistence type="predicted"/>
<accession>A0A3G5A549</accession>
<dbReference type="EMBL" id="MK072245">
    <property type="protein sequence ID" value="AYV80619.1"/>
    <property type="molecule type" value="Genomic_DNA"/>
</dbReference>
<name>A0A3G5A549_9VIRU</name>
<reference evidence="1" key="1">
    <citation type="submission" date="2018-10" db="EMBL/GenBank/DDBJ databases">
        <title>Hidden diversity of soil giant viruses.</title>
        <authorList>
            <person name="Schulz F."/>
            <person name="Alteio L."/>
            <person name="Goudeau D."/>
            <person name="Ryan E.M."/>
            <person name="Malmstrom R.R."/>
            <person name="Blanchard J."/>
            <person name="Woyke T."/>
        </authorList>
    </citation>
    <scope>NUCLEOTIDE SEQUENCE</scope>
    <source>
        <strain evidence="1">HAV1</strain>
    </source>
</reference>
<organism evidence="1">
    <name type="scientific">Harvfovirus sp</name>
    <dbReference type="NCBI Taxonomy" id="2487768"/>
    <lineage>
        <taxon>Viruses</taxon>
        <taxon>Varidnaviria</taxon>
        <taxon>Bamfordvirae</taxon>
        <taxon>Nucleocytoviricota</taxon>
        <taxon>Megaviricetes</taxon>
        <taxon>Imitervirales</taxon>
        <taxon>Mimiviridae</taxon>
        <taxon>Klosneuvirinae</taxon>
    </lineage>
</organism>
<gene>
    <name evidence="1" type="ORF">Harvfovirus3_64</name>
</gene>
<evidence type="ECO:0000313" key="1">
    <source>
        <dbReference type="EMBL" id="AYV80619.1"/>
    </source>
</evidence>
<protein>
    <submittedName>
        <fullName evidence="1">Uncharacterized protein</fullName>
    </submittedName>
</protein>
<sequence>MDVLSACEGGCGRQSAATKLDTCLSPPTV</sequence>